<protein>
    <submittedName>
        <fullName evidence="1">SigmaW regulon antibacterial</fullName>
    </submittedName>
</protein>
<evidence type="ECO:0000313" key="1">
    <source>
        <dbReference type="EMBL" id="QDV18454.1"/>
    </source>
</evidence>
<dbReference type="AlphaFoldDB" id="A0A518FQ22"/>
<proteinExistence type="predicted"/>
<gene>
    <name evidence="1" type="ORF">Pan153_31120</name>
</gene>
<sequence length="111" mass="12410">MDLPSFSFGFLTGVLVVFGFLIVLRILLPWRRAFGCRARVSLFNILGMLMRGNSPDLLVDALIYLVQVQGRDDISIQQIERYYITKGDSSMNAAAIAELAEHEADKETQTA</sequence>
<organism evidence="1 2">
    <name type="scientific">Gimesia panareensis</name>
    <dbReference type="NCBI Taxonomy" id="2527978"/>
    <lineage>
        <taxon>Bacteria</taxon>
        <taxon>Pseudomonadati</taxon>
        <taxon>Planctomycetota</taxon>
        <taxon>Planctomycetia</taxon>
        <taxon>Planctomycetales</taxon>
        <taxon>Planctomycetaceae</taxon>
        <taxon>Gimesia</taxon>
    </lineage>
</organism>
<dbReference type="RefSeq" id="WP_145104128.1">
    <property type="nucleotide sequence ID" value="NZ_CP036277.1"/>
</dbReference>
<evidence type="ECO:0000313" key="2">
    <source>
        <dbReference type="Proteomes" id="UP000320839"/>
    </source>
</evidence>
<reference evidence="1 2" key="1">
    <citation type="submission" date="2019-02" db="EMBL/GenBank/DDBJ databases">
        <title>Deep-cultivation of Planctomycetes and their phenomic and genomic characterization uncovers novel biology.</title>
        <authorList>
            <person name="Wiegand S."/>
            <person name="Jogler M."/>
            <person name="Boedeker C."/>
            <person name="Pinto D."/>
            <person name="Vollmers J."/>
            <person name="Rivas-Marin E."/>
            <person name="Kohn T."/>
            <person name="Peeters S.H."/>
            <person name="Heuer A."/>
            <person name="Rast P."/>
            <person name="Oberbeckmann S."/>
            <person name="Bunk B."/>
            <person name="Jeske O."/>
            <person name="Meyerdierks A."/>
            <person name="Storesund J.E."/>
            <person name="Kallscheuer N."/>
            <person name="Luecker S."/>
            <person name="Lage O.M."/>
            <person name="Pohl T."/>
            <person name="Merkel B.J."/>
            <person name="Hornburger P."/>
            <person name="Mueller R.-W."/>
            <person name="Bruemmer F."/>
            <person name="Labrenz M."/>
            <person name="Spormann A.M."/>
            <person name="Op den Camp H."/>
            <person name="Overmann J."/>
            <person name="Amann R."/>
            <person name="Jetten M.S.M."/>
            <person name="Mascher T."/>
            <person name="Medema M.H."/>
            <person name="Devos D.P."/>
            <person name="Kaster A.-K."/>
            <person name="Ovreas L."/>
            <person name="Rohde M."/>
            <person name="Galperin M.Y."/>
            <person name="Jogler C."/>
        </authorList>
    </citation>
    <scope>NUCLEOTIDE SEQUENCE [LARGE SCALE GENOMIC DNA]</scope>
    <source>
        <strain evidence="1 2">Pan153</strain>
    </source>
</reference>
<dbReference type="EMBL" id="CP036317">
    <property type="protein sequence ID" value="QDV18454.1"/>
    <property type="molecule type" value="Genomic_DNA"/>
</dbReference>
<dbReference type="Proteomes" id="UP000320839">
    <property type="component" value="Chromosome"/>
</dbReference>
<accession>A0A518FQ22</accession>
<name>A0A518FQ22_9PLAN</name>
<accession>A0A518A117</accession>